<accession>G4TFW3</accession>
<dbReference type="eggNOG" id="KOG0846">
    <property type="taxonomic scope" value="Eukaryota"/>
</dbReference>
<dbReference type="OrthoDB" id="361383at2759"/>
<evidence type="ECO:0000256" key="2">
    <source>
        <dbReference type="ARBA" id="ARBA00022980"/>
    </source>
</evidence>
<dbReference type="InterPro" id="IPR005749">
    <property type="entry name" value="Ribosomal_uL15_bac-type"/>
</dbReference>
<dbReference type="Gene3D" id="3.100.10.10">
    <property type="match status" value="1"/>
</dbReference>
<keyword evidence="3" id="KW-0687">Ribonucleoprotein</keyword>
<dbReference type="EMBL" id="CAFZ01000075">
    <property type="protein sequence ID" value="CCA70215.1"/>
    <property type="molecule type" value="Genomic_DNA"/>
</dbReference>
<dbReference type="Proteomes" id="UP000007148">
    <property type="component" value="Unassembled WGS sequence"/>
</dbReference>
<keyword evidence="2 6" id="KW-0689">Ribosomal protein</keyword>
<dbReference type="Pfam" id="PF00828">
    <property type="entry name" value="Ribosomal_L27A"/>
    <property type="match status" value="1"/>
</dbReference>
<dbReference type="GO" id="GO:0005762">
    <property type="term" value="C:mitochondrial large ribosomal subunit"/>
    <property type="evidence" value="ECO:0007669"/>
    <property type="project" value="TreeGrafter"/>
</dbReference>
<feature type="region of interest" description="Disordered" evidence="4">
    <location>
        <begin position="1"/>
        <end position="63"/>
    </location>
</feature>
<comment type="similarity">
    <text evidence="1">Belongs to the universal ribosomal protein uL15 family.</text>
</comment>
<evidence type="ECO:0000256" key="1">
    <source>
        <dbReference type="ARBA" id="ARBA00007320"/>
    </source>
</evidence>
<dbReference type="STRING" id="1109443.G4TFW3"/>
<dbReference type="InterPro" id="IPR030878">
    <property type="entry name" value="Ribosomal_uL15"/>
</dbReference>
<dbReference type="AlphaFoldDB" id="G4TFW3"/>
<evidence type="ECO:0000313" key="6">
    <source>
        <dbReference type="EMBL" id="CCA70215.1"/>
    </source>
</evidence>
<dbReference type="HAMAP" id="MF_01341">
    <property type="entry name" value="Ribosomal_uL15"/>
    <property type="match status" value="1"/>
</dbReference>
<dbReference type="InterPro" id="IPR021131">
    <property type="entry name" value="Ribosomal_uL15/eL18"/>
</dbReference>
<evidence type="ECO:0000256" key="3">
    <source>
        <dbReference type="ARBA" id="ARBA00023274"/>
    </source>
</evidence>
<reference evidence="6 7" key="1">
    <citation type="journal article" date="2011" name="PLoS Pathog.">
        <title>Endophytic Life Strategies Decoded by Genome and Transcriptome Analyses of the Mutualistic Root Symbiont Piriformospora indica.</title>
        <authorList>
            <person name="Zuccaro A."/>
            <person name="Lahrmann U."/>
            <person name="Guldener U."/>
            <person name="Langen G."/>
            <person name="Pfiffi S."/>
            <person name="Biedenkopf D."/>
            <person name="Wong P."/>
            <person name="Samans B."/>
            <person name="Grimm C."/>
            <person name="Basiewicz M."/>
            <person name="Murat C."/>
            <person name="Martin F."/>
            <person name="Kogel K.H."/>
        </authorList>
    </citation>
    <scope>NUCLEOTIDE SEQUENCE [LARGE SCALE GENOMIC DNA]</scope>
    <source>
        <strain evidence="6 7">DSM 11827</strain>
    </source>
</reference>
<dbReference type="NCBIfam" id="TIGR01071">
    <property type="entry name" value="rplO_bact"/>
    <property type="match status" value="1"/>
</dbReference>
<organism evidence="6 7">
    <name type="scientific">Serendipita indica (strain DSM 11827)</name>
    <name type="common">Root endophyte fungus</name>
    <name type="synonym">Piriformospora indica</name>
    <dbReference type="NCBI Taxonomy" id="1109443"/>
    <lineage>
        <taxon>Eukaryota</taxon>
        <taxon>Fungi</taxon>
        <taxon>Dikarya</taxon>
        <taxon>Basidiomycota</taxon>
        <taxon>Agaricomycotina</taxon>
        <taxon>Agaricomycetes</taxon>
        <taxon>Sebacinales</taxon>
        <taxon>Serendipitaceae</taxon>
        <taxon>Serendipita</taxon>
    </lineage>
</organism>
<name>G4TFW3_SERID</name>
<dbReference type="PANTHER" id="PTHR12934:SF11">
    <property type="entry name" value="LARGE RIBOSOMAL SUBUNIT PROTEIN UL15M"/>
    <property type="match status" value="1"/>
</dbReference>
<evidence type="ECO:0000256" key="4">
    <source>
        <dbReference type="SAM" id="MobiDB-lite"/>
    </source>
</evidence>
<comment type="caution">
    <text evidence="6">The sequence shown here is derived from an EMBL/GenBank/DDBJ whole genome shotgun (WGS) entry which is preliminary data.</text>
</comment>
<dbReference type="SUPFAM" id="SSF52080">
    <property type="entry name" value="Ribosomal proteins L15p and L18e"/>
    <property type="match status" value="1"/>
</dbReference>
<dbReference type="InterPro" id="IPR036227">
    <property type="entry name" value="Ribosomal_uL15/eL18_sf"/>
</dbReference>
<protein>
    <submittedName>
        <fullName evidence="6">Related to MRPL10-mitochondrial ribosomal protein, large subunit</fullName>
    </submittedName>
</protein>
<feature type="domain" description="Large ribosomal subunit protein uL15/eL18" evidence="5">
    <location>
        <begin position="79"/>
        <end position="156"/>
    </location>
</feature>
<dbReference type="OMA" id="EPGWLVN"/>
<dbReference type="FunCoup" id="G4TFW3">
    <property type="interactions" value="222"/>
</dbReference>
<evidence type="ECO:0000259" key="5">
    <source>
        <dbReference type="Pfam" id="PF00828"/>
    </source>
</evidence>
<gene>
    <name evidence="6" type="ORF">PIIN_04154</name>
</gene>
<evidence type="ECO:0000313" key="7">
    <source>
        <dbReference type="Proteomes" id="UP000007148"/>
    </source>
</evidence>
<dbReference type="GO" id="GO:0003735">
    <property type="term" value="F:structural constituent of ribosome"/>
    <property type="evidence" value="ECO:0007669"/>
    <property type="project" value="InterPro"/>
</dbReference>
<keyword evidence="7" id="KW-1185">Reference proteome</keyword>
<feature type="compositionally biased region" description="Gly residues" evidence="4">
    <location>
        <begin position="25"/>
        <end position="34"/>
    </location>
</feature>
<feature type="region of interest" description="Disordered" evidence="4">
    <location>
        <begin position="222"/>
        <end position="257"/>
    </location>
</feature>
<dbReference type="GO" id="GO:0006412">
    <property type="term" value="P:translation"/>
    <property type="evidence" value="ECO:0007669"/>
    <property type="project" value="InterPro"/>
</dbReference>
<dbReference type="HOGENOM" id="CLU_055188_5_1_1"/>
<sequence>MPKPIGVSGLKPAAGAVRRAKRLGRGGNRGGTSGRGHKGQKSRSGNGKPTPGFEGGQNPITLRFPKRGFVNHTKREYAPLNLDRLQHWIDTGRLESSPDKPITAHELERSNCVHGVHGGIKLLGDGLSALRSPIFIQPSKASKSAIHAIEEKGGAVLCRYYNALALRDCIKGRTDRKSAAPTRRDDIEWYSSFKNRGYLDRKAVDRYAATALRWQLARDAGTLVTSRPEESSLRARPIADIGSTPGEPHESSQPASN</sequence>
<proteinExistence type="inferred from homology"/>
<dbReference type="InParanoid" id="G4TFW3"/>
<dbReference type="PANTHER" id="PTHR12934">
    <property type="entry name" value="50S RIBOSOMAL PROTEIN L15"/>
    <property type="match status" value="1"/>
</dbReference>